<reference evidence="1" key="1">
    <citation type="journal article" date="2014" name="Front. Microbiol.">
        <title>High frequency of phylogenetically diverse reductive dehalogenase-homologous genes in deep subseafloor sedimentary metagenomes.</title>
        <authorList>
            <person name="Kawai M."/>
            <person name="Futagami T."/>
            <person name="Toyoda A."/>
            <person name="Takaki Y."/>
            <person name="Nishi S."/>
            <person name="Hori S."/>
            <person name="Arai W."/>
            <person name="Tsubouchi T."/>
            <person name="Morono Y."/>
            <person name="Uchiyama I."/>
            <person name="Ito T."/>
            <person name="Fujiyama A."/>
            <person name="Inagaki F."/>
            <person name="Takami H."/>
        </authorList>
    </citation>
    <scope>NUCLEOTIDE SEQUENCE</scope>
    <source>
        <strain evidence="1">Expedition CK06-06</strain>
    </source>
</reference>
<evidence type="ECO:0000313" key="1">
    <source>
        <dbReference type="EMBL" id="GAF95094.1"/>
    </source>
</evidence>
<organism evidence="1">
    <name type="scientific">marine sediment metagenome</name>
    <dbReference type="NCBI Taxonomy" id="412755"/>
    <lineage>
        <taxon>unclassified sequences</taxon>
        <taxon>metagenomes</taxon>
        <taxon>ecological metagenomes</taxon>
    </lineage>
</organism>
<sequence length="99" mass="11207">MPDNDKPKTSAEINALIKTFMKEQGVNWDPLKNTDVTTKVNGLYSQLALLKEKFETAEKLIAEQQPFVDARKAEEDKNKTELQKLTDQIIDLQGKLTTA</sequence>
<dbReference type="AlphaFoldDB" id="X0TPC9"/>
<proteinExistence type="predicted"/>
<feature type="non-terminal residue" evidence="1">
    <location>
        <position position="99"/>
    </location>
</feature>
<comment type="caution">
    <text evidence="1">The sequence shown here is derived from an EMBL/GenBank/DDBJ whole genome shotgun (WGS) entry which is preliminary data.</text>
</comment>
<accession>X0TPC9</accession>
<gene>
    <name evidence="1" type="ORF">S01H1_19553</name>
</gene>
<name>X0TPC9_9ZZZZ</name>
<protein>
    <submittedName>
        <fullName evidence="1">Uncharacterized protein</fullName>
    </submittedName>
</protein>
<dbReference type="EMBL" id="BARS01010575">
    <property type="protein sequence ID" value="GAF95094.1"/>
    <property type="molecule type" value="Genomic_DNA"/>
</dbReference>